<dbReference type="SUPFAM" id="SSF52833">
    <property type="entry name" value="Thioredoxin-like"/>
    <property type="match status" value="1"/>
</dbReference>
<protein>
    <recommendedName>
        <fullName evidence="2">Glutaredoxin domain-containing protein</fullName>
    </recommendedName>
</protein>
<sequence length="334" mass="36259">MRRIGKAIGYTALGMGAVGAYVYNGTRPSSTAMPPAPGPELSGEQWNEKQDRDAVARGFASLDALRQSQPVLYWLHGCPYCARVKALLDFNDVPYSPITVDPVNFEQLNPMPYKACPQLQLVSPPGDAPKAHPDYAITMRGPMVADSEVIIGSVAKAAGVDLAEPRVAARRTWITRDVARLVFVTGSSSFSRAYALMPMVTPEKYHGIVYRAGGAFAMSMLAKHKIAARVAKQYEELGSEVKPEVKEAIGTGPFTPEVADRVLRAELKAYAAEAQPFHGGKRPDFVDVELYGLLRSQEAHAPISDSVSDAGLSEWYTKMGRIVRSSALTDRIGM</sequence>
<organism evidence="3">
    <name type="scientific">Neobodo designis</name>
    <name type="common">Flagellated protozoan</name>
    <name type="synonym">Bodo designis</name>
    <dbReference type="NCBI Taxonomy" id="312471"/>
    <lineage>
        <taxon>Eukaryota</taxon>
        <taxon>Discoba</taxon>
        <taxon>Euglenozoa</taxon>
        <taxon>Kinetoplastea</taxon>
        <taxon>Metakinetoplastina</taxon>
        <taxon>Neobodonida</taxon>
        <taxon>Neobodo</taxon>
    </lineage>
</organism>
<dbReference type="EMBL" id="HBGF01003803">
    <property type="protein sequence ID" value="CAD9092560.1"/>
    <property type="molecule type" value="Transcribed_RNA"/>
</dbReference>
<dbReference type="Gene3D" id="1.20.1050.10">
    <property type="match status" value="1"/>
</dbReference>
<dbReference type="SUPFAM" id="SSF47616">
    <property type="entry name" value="GST C-terminal domain-like"/>
    <property type="match status" value="1"/>
</dbReference>
<feature type="domain" description="Glutaredoxin" evidence="2">
    <location>
        <begin position="71"/>
        <end position="101"/>
    </location>
</feature>
<accession>A0A7S1PNC5</accession>
<dbReference type="AlphaFoldDB" id="A0A7S1PNC5"/>
<dbReference type="Pfam" id="PF00462">
    <property type="entry name" value="Glutaredoxin"/>
    <property type="match status" value="1"/>
</dbReference>
<dbReference type="PANTHER" id="PTHR12782:SF5">
    <property type="entry name" value="PROSTAGLANDIN E SYNTHASE 2"/>
    <property type="match status" value="1"/>
</dbReference>
<proteinExistence type="predicted"/>
<feature type="region of interest" description="Disordered" evidence="1">
    <location>
        <begin position="30"/>
        <end position="50"/>
    </location>
</feature>
<dbReference type="Gene3D" id="3.40.30.10">
    <property type="entry name" value="Glutaredoxin"/>
    <property type="match status" value="1"/>
</dbReference>
<dbReference type="InterPro" id="IPR036249">
    <property type="entry name" value="Thioredoxin-like_sf"/>
</dbReference>
<dbReference type="PANTHER" id="PTHR12782">
    <property type="entry name" value="MICROSOMAL PROSTAGLANDIN E SYNTHASE-2"/>
    <property type="match status" value="1"/>
</dbReference>
<dbReference type="InterPro" id="IPR002109">
    <property type="entry name" value="Glutaredoxin"/>
</dbReference>
<evidence type="ECO:0000313" key="3">
    <source>
        <dbReference type="EMBL" id="CAD9092560.1"/>
    </source>
</evidence>
<evidence type="ECO:0000259" key="2">
    <source>
        <dbReference type="Pfam" id="PF00462"/>
    </source>
</evidence>
<dbReference type="InterPro" id="IPR036282">
    <property type="entry name" value="Glutathione-S-Trfase_C_sf"/>
</dbReference>
<reference evidence="3" key="1">
    <citation type="submission" date="2021-01" db="EMBL/GenBank/DDBJ databases">
        <authorList>
            <person name="Corre E."/>
            <person name="Pelletier E."/>
            <person name="Niang G."/>
            <person name="Scheremetjew M."/>
            <person name="Finn R."/>
            <person name="Kale V."/>
            <person name="Holt S."/>
            <person name="Cochrane G."/>
            <person name="Meng A."/>
            <person name="Brown T."/>
            <person name="Cohen L."/>
        </authorList>
    </citation>
    <scope>NUCLEOTIDE SEQUENCE</scope>
    <source>
        <strain evidence="3">CCAP 1951/1</strain>
    </source>
</reference>
<name>A0A7S1PNC5_NEODS</name>
<dbReference type="GO" id="GO:0005739">
    <property type="term" value="C:mitochondrion"/>
    <property type="evidence" value="ECO:0007669"/>
    <property type="project" value="TreeGrafter"/>
</dbReference>
<gene>
    <name evidence="3" type="ORF">NDES1114_LOCUS2626</name>
</gene>
<evidence type="ECO:0000256" key="1">
    <source>
        <dbReference type="SAM" id="MobiDB-lite"/>
    </source>
</evidence>